<reference evidence="3" key="2">
    <citation type="submission" date="2015-01" db="EMBL/GenBank/DDBJ databases">
        <title>Evolutionary Origins and Diversification of the Mycorrhizal Mutualists.</title>
        <authorList>
            <consortium name="DOE Joint Genome Institute"/>
            <consortium name="Mycorrhizal Genomics Consortium"/>
            <person name="Kohler A."/>
            <person name="Kuo A."/>
            <person name="Nagy L.G."/>
            <person name="Floudas D."/>
            <person name="Copeland A."/>
            <person name="Barry K.W."/>
            <person name="Cichocki N."/>
            <person name="Veneault-Fourrey C."/>
            <person name="LaButti K."/>
            <person name="Lindquist E.A."/>
            <person name="Lipzen A."/>
            <person name="Lundell T."/>
            <person name="Morin E."/>
            <person name="Murat C."/>
            <person name="Riley R."/>
            <person name="Ohm R."/>
            <person name="Sun H."/>
            <person name="Tunlid A."/>
            <person name="Henrissat B."/>
            <person name="Grigoriev I.V."/>
            <person name="Hibbett D.S."/>
            <person name="Martin F."/>
        </authorList>
    </citation>
    <scope>NUCLEOTIDE SEQUENCE [LARGE SCALE GENOMIC DNA]</scope>
    <source>
        <strain evidence="3">UH-Slu-Lm8-n1</strain>
    </source>
</reference>
<evidence type="ECO:0000313" key="2">
    <source>
        <dbReference type="EMBL" id="KIK38387.1"/>
    </source>
</evidence>
<keyword evidence="1" id="KW-0732">Signal</keyword>
<dbReference type="Proteomes" id="UP000054485">
    <property type="component" value="Unassembled WGS sequence"/>
</dbReference>
<accession>A0A0D0AVG8</accession>
<dbReference type="HOGENOM" id="CLU_3088855_0_0_1"/>
<dbReference type="InParanoid" id="A0A0D0AVG8"/>
<evidence type="ECO:0000256" key="1">
    <source>
        <dbReference type="SAM" id="SignalP"/>
    </source>
</evidence>
<reference evidence="2 3" key="1">
    <citation type="submission" date="2014-04" db="EMBL/GenBank/DDBJ databases">
        <authorList>
            <consortium name="DOE Joint Genome Institute"/>
            <person name="Kuo A."/>
            <person name="Ruytinx J."/>
            <person name="Rineau F."/>
            <person name="Colpaert J."/>
            <person name="Kohler A."/>
            <person name="Nagy L.G."/>
            <person name="Floudas D."/>
            <person name="Copeland A."/>
            <person name="Barry K.W."/>
            <person name="Cichocki N."/>
            <person name="Veneault-Fourrey C."/>
            <person name="LaButti K."/>
            <person name="Lindquist E.A."/>
            <person name="Lipzen A."/>
            <person name="Lundell T."/>
            <person name="Morin E."/>
            <person name="Murat C."/>
            <person name="Sun H."/>
            <person name="Tunlid A."/>
            <person name="Henrissat B."/>
            <person name="Grigoriev I.V."/>
            <person name="Hibbett D.S."/>
            <person name="Martin F."/>
            <person name="Nordberg H.P."/>
            <person name="Cantor M.N."/>
            <person name="Hua S.X."/>
        </authorList>
    </citation>
    <scope>NUCLEOTIDE SEQUENCE [LARGE SCALE GENOMIC DNA]</scope>
    <source>
        <strain evidence="2 3">UH-Slu-Lm8-n1</strain>
    </source>
</reference>
<keyword evidence="3" id="KW-1185">Reference proteome</keyword>
<organism evidence="2 3">
    <name type="scientific">Suillus luteus UH-Slu-Lm8-n1</name>
    <dbReference type="NCBI Taxonomy" id="930992"/>
    <lineage>
        <taxon>Eukaryota</taxon>
        <taxon>Fungi</taxon>
        <taxon>Dikarya</taxon>
        <taxon>Basidiomycota</taxon>
        <taxon>Agaricomycotina</taxon>
        <taxon>Agaricomycetes</taxon>
        <taxon>Agaricomycetidae</taxon>
        <taxon>Boletales</taxon>
        <taxon>Suillineae</taxon>
        <taxon>Suillaceae</taxon>
        <taxon>Suillus</taxon>
    </lineage>
</organism>
<proteinExistence type="predicted"/>
<feature type="chain" id="PRO_5002206963" evidence="1">
    <location>
        <begin position="20"/>
        <end position="52"/>
    </location>
</feature>
<protein>
    <submittedName>
        <fullName evidence="2">Uncharacterized protein</fullName>
    </submittedName>
</protein>
<dbReference type="AlphaFoldDB" id="A0A0D0AVG8"/>
<dbReference type="EMBL" id="KN835396">
    <property type="protein sequence ID" value="KIK38387.1"/>
    <property type="molecule type" value="Genomic_DNA"/>
</dbReference>
<name>A0A0D0AVG8_9AGAM</name>
<gene>
    <name evidence="2" type="ORF">CY34DRAFT_809396</name>
</gene>
<evidence type="ECO:0000313" key="3">
    <source>
        <dbReference type="Proteomes" id="UP000054485"/>
    </source>
</evidence>
<feature type="signal peptide" evidence="1">
    <location>
        <begin position="1"/>
        <end position="19"/>
    </location>
</feature>
<sequence length="52" mass="6003">MWPLVFCAFSTRLLMRIEAWLKVSSRSRMQVHIRLHSVTSVVDQNQSLGACL</sequence>